<dbReference type="EMBL" id="JAYMFH010000016">
    <property type="protein sequence ID" value="MEC4295706.1"/>
    <property type="molecule type" value="Genomic_DNA"/>
</dbReference>
<keyword evidence="2" id="KW-1185">Reference proteome</keyword>
<organism evidence="1 2">
    <name type="scientific">Adlercreutzia shanghongiae</name>
    <dbReference type="NCBI Taxonomy" id="3111773"/>
    <lineage>
        <taxon>Bacteria</taxon>
        <taxon>Bacillati</taxon>
        <taxon>Actinomycetota</taxon>
        <taxon>Coriobacteriia</taxon>
        <taxon>Eggerthellales</taxon>
        <taxon>Eggerthellaceae</taxon>
        <taxon>Adlercreutzia</taxon>
    </lineage>
</organism>
<sequence length="72" mass="8005">MDRETIFNMSDQERIDYINGRLADGESYEAILESIGIEKKEAGQSAPYGLGLIKIGNEVRLKPGRGDNGFAW</sequence>
<dbReference type="Proteomes" id="UP001343724">
    <property type="component" value="Unassembled WGS sequence"/>
</dbReference>
<comment type="caution">
    <text evidence="1">The sequence shown here is derived from an EMBL/GenBank/DDBJ whole genome shotgun (WGS) entry which is preliminary data.</text>
</comment>
<evidence type="ECO:0000313" key="1">
    <source>
        <dbReference type="EMBL" id="MEC4295706.1"/>
    </source>
</evidence>
<gene>
    <name evidence="1" type="ORF">VJ920_10320</name>
</gene>
<evidence type="ECO:0000313" key="2">
    <source>
        <dbReference type="Proteomes" id="UP001343724"/>
    </source>
</evidence>
<protein>
    <submittedName>
        <fullName evidence="1">Uncharacterized protein</fullName>
    </submittedName>
</protein>
<dbReference type="RefSeq" id="WP_326440985.1">
    <property type="nucleotide sequence ID" value="NZ_JAYMFH010000016.1"/>
</dbReference>
<reference evidence="1 2" key="1">
    <citation type="submission" date="2024-01" db="EMBL/GenBank/DDBJ databases">
        <title>novel species in genus Adlercreutzia.</title>
        <authorList>
            <person name="Liu X."/>
        </authorList>
    </citation>
    <scope>NUCLEOTIDE SEQUENCE [LARGE SCALE GENOMIC DNA]</scope>
    <source>
        <strain evidence="1 2">R22</strain>
    </source>
</reference>
<name>A0ABU6J0Q0_9ACTN</name>
<accession>A0ABU6J0Q0</accession>
<proteinExistence type="predicted"/>